<name>A0ACB7TGM3_HYAAI</name>
<evidence type="ECO:0000313" key="2">
    <source>
        <dbReference type="Proteomes" id="UP000821845"/>
    </source>
</evidence>
<protein>
    <submittedName>
        <fullName evidence="1">Uncharacterized protein</fullName>
    </submittedName>
</protein>
<reference evidence="1" key="1">
    <citation type="submission" date="2020-05" db="EMBL/GenBank/DDBJ databases">
        <title>Large-scale comparative analyses of tick genomes elucidate their genetic diversity and vector capacities.</title>
        <authorList>
            <person name="Jia N."/>
            <person name="Wang J."/>
            <person name="Shi W."/>
            <person name="Du L."/>
            <person name="Sun Y."/>
            <person name="Zhan W."/>
            <person name="Jiang J."/>
            <person name="Wang Q."/>
            <person name="Zhang B."/>
            <person name="Ji P."/>
            <person name="Sakyi L.B."/>
            <person name="Cui X."/>
            <person name="Yuan T."/>
            <person name="Jiang B."/>
            <person name="Yang W."/>
            <person name="Lam T.T.-Y."/>
            <person name="Chang Q."/>
            <person name="Ding S."/>
            <person name="Wang X."/>
            <person name="Zhu J."/>
            <person name="Ruan X."/>
            <person name="Zhao L."/>
            <person name="Wei J."/>
            <person name="Que T."/>
            <person name="Du C."/>
            <person name="Cheng J."/>
            <person name="Dai P."/>
            <person name="Han X."/>
            <person name="Huang E."/>
            <person name="Gao Y."/>
            <person name="Liu J."/>
            <person name="Shao H."/>
            <person name="Ye R."/>
            <person name="Li L."/>
            <person name="Wei W."/>
            <person name="Wang X."/>
            <person name="Wang C."/>
            <person name="Yang T."/>
            <person name="Huo Q."/>
            <person name="Li W."/>
            <person name="Guo W."/>
            <person name="Chen H."/>
            <person name="Zhou L."/>
            <person name="Ni X."/>
            <person name="Tian J."/>
            <person name="Zhou Y."/>
            <person name="Sheng Y."/>
            <person name="Liu T."/>
            <person name="Pan Y."/>
            <person name="Xia L."/>
            <person name="Li J."/>
            <person name="Zhao F."/>
            <person name="Cao W."/>
        </authorList>
    </citation>
    <scope>NUCLEOTIDE SEQUENCE</scope>
    <source>
        <strain evidence="1">Hyas-2018</strain>
    </source>
</reference>
<dbReference type="EMBL" id="CM023481">
    <property type="protein sequence ID" value="KAH6946682.1"/>
    <property type="molecule type" value="Genomic_DNA"/>
</dbReference>
<keyword evidence="2" id="KW-1185">Reference proteome</keyword>
<sequence>MSSSDNISGASSLDLSNSDSCGSVEYNSSESPFAYDPPPREPPSGPAQRISLQYVDQGCTCGECQTVLRDERIFCRDIAAIRPLLDTGEWSCITQHRLFSLLCLDEELVEVSRRQLNFYNPTYLEYIDRNRSLRYTAYRLFVWWVWSRLGRGNRQPLPGCVLRKIRNSFPSSNYEAFSWI</sequence>
<proteinExistence type="predicted"/>
<organism evidence="1 2">
    <name type="scientific">Hyalomma asiaticum</name>
    <name type="common">Tick</name>
    <dbReference type="NCBI Taxonomy" id="266040"/>
    <lineage>
        <taxon>Eukaryota</taxon>
        <taxon>Metazoa</taxon>
        <taxon>Ecdysozoa</taxon>
        <taxon>Arthropoda</taxon>
        <taxon>Chelicerata</taxon>
        <taxon>Arachnida</taxon>
        <taxon>Acari</taxon>
        <taxon>Parasitiformes</taxon>
        <taxon>Ixodida</taxon>
        <taxon>Ixodoidea</taxon>
        <taxon>Ixodidae</taxon>
        <taxon>Hyalomminae</taxon>
        <taxon>Hyalomma</taxon>
    </lineage>
</organism>
<accession>A0ACB7TGM3</accession>
<evidence type="ECO:0000313" key="1">
    <source>
        <dbReference type="EMBL" id="KAH6946682.1"/>
    </source>
</evidence>
<comment type="caution">
    <text evidence="1">The sequence shown here is derived from an EMBL/GenBank/DDBJ whole genome shotgun (WGS) entry which is preliminary data.</text>
</comment>
<dbReference type="Proteomes" id="UP000821845">
    <property type="component" value="Chromosome 1"/>
</dbReference>
<gene>
    <name evidence="1" type="ORF">HPB50_014545</name>
</gene>